<dbReference type="EMBL" id="KI964900">
    <property type="protein sequence ID" value="EUC27616.1"/>
    <property type="molecule type" value="Genomic_DNA"/>
</dbReference>
<keyword evidence="3" id="KW-1185">Reference proteome</keyword>
<gene>
    <name evidence="2" type="ORF">COCCADRAFT_9836</name>
</gene>
<feature type="region of interest" description="Disordered" evidence="1">
    <location>
        <begin position="57"/>
        <end position="82"/>
    </location>
</feature>
<evidence type="ECO:0000256" key="1">
    <source>
        <dbReference type="SAM" id="MobiDB-lite"/>
    </source>
</evidence>
<dbReference type="eggNOG" id="ENOG502SXAS">
    <property type="taxonomic scope" value="Eukaryota"/>
</dbReference>
<dbReference type="RefSeq" id="XP_007718078.1">
    <property type="nucleotide sequence ID" value="XM_007719888.1"/>
</dbReference>
<proteinExistence type="predicted"/>
<dbReference type="Proteomes" id="UP000053841">
    <property type="component" value="Unassembled WGS sequence"/>
</dbReference>
<dbReference type="GeneID" id="19154556"/>
<name>W6Y975_COCC2</name>
<evidence type="ECO:0000313" key="3">
    <source>
        <dbReference type="Proteomes" id="UP000053841"/>
    </source>
</evidence>
<evidence type="ECO:0000313" key="2">
    <source>
        <dbReference type="EMBL" id="EUC27616.1"/>
    </source>
</evidence>
<organism evidence="2 3">
    <name type="scientific">Cochliobolus carbonum (strain 26-R-13)</name>
    <name type="common">Maize leaf spot fungus</name>
    <name type="synonym">Bipolaris zeicola</name>
    <dbReference type="NCBI Taxonomy" id="930089"/>
    <lineage>
        <taxon>Eukaryota</taxon>
        <taxon>Fungi</taxon>
        <taxon>Dikarya</taxon>
        <taxon>Ascomycota</taxon>
        <taxon>Pezizomycotina</taxon>
        <taxon>Dothideomycetes</taxon>
        <taxon>Pleosporomycetidae</taxon>
        <taxon>Pleosporales</taxon>
        <taxon>Pleosporineae</taxon>
        <taxon>Pleosporaceae</taxon>
        <taxon>Bipolaris</taxon>
    </lineage>
</organism>
<protein>
    <submittedName>
        <fullName evidence="2">Uncharacterized protein</fullName>
    </submittedName>
</protein>
<dbReference type="AlphaFoldDB" id="W6Y975"/>
<sequence length="82" mass="9424">MRWGARWYQAPMFESANNEWSAQSMPRNMEVEAALWALQPTGLESKTFKLGLVQFPSEEQGEHEEGEGVDDGMEDIEWSDDE</sequence>
<accession>W6Y975</accession>
<dbReference type="HOGENOM" id="CLU_2557960_0_0_1"/>
<reference evidence="2 3" key="1">
    <citation type="journal article" date="2013" name="PLoS Genet.">
        <title>Comparative genome structure, secondary metabolite, and effector coding capacity across Cochliobolus pathogens.</title>
        <authorList>
            <person name="Condon B.J."/>
            <person name="Leng Y."/>
            <person name="Wu D."/>
            <person name="Bushley K.E."/>
            <person name="Ohm R.A."/>
            <person name="Otillar R."/>
            <person name="Martin J."/>
            <person name="Schackwitz W."/>
            <person name="Grimwood J."/>
            <person name="MohdZainudin N."/>
            <person name="Xue C."/>
            <person name="Wang R."/>
            <person name="Manning V.A."/>
            <person name="Dhillon B."/>
            <person name="Tu Z.J."/>
            <person name="Steffenson B.J."/>
            <person name="Salamov A."/>
            <person name="Sun H."/>
            <person name="Lowry S."/>
            <person name="LaButti K."/>
            <person name="Han J."/>
            <person name="Copeland A."/>
            <person name="Lindquist E."/>
            <person name="Barry K."/>
            <person name="Schmutz J."/>
            <person name="Baker S.E."/>
            <person name="Ciuffetti L.M."/>
            <person name="Grigoriev I.V."/>
            <person name="Zhong S."/>
            <person name="Turgeon B.G."/>
        </authorList>
    </citation>
    <scope>NUCLEOTIDE SEQUENCE [LARGE SCALE GENOMIC DNA]</scope>
    <source>
        <strain evidence="2 3">26-R-13</strain>
    </source>
</reference>
<dbReference type="KEGG" id="bze:COCCADRAFT_9836"/>
<feature type="compositionally biased region" description="Acidic residues" evidence="1">
    <location>
        <begin position="59"/>
        <end position="82"/>
    </location>
</feature>